<accession>A0ABZ0W0T5</accession>
<protein>
    <submittedName>
        <fullName evidence="3">FecR family protein</fullName>
    </submittedName>
</protein>
<dbReference type="PANTHER" id="PTHR30273:SF2">
    <property type="entry name" value="PROTEIN FECR"/>
    <property type="match status" value="1"/>
</dbReference>
<feature type="domain" description="FecR protein" evidence="2">
    <location>
        <begin position="193"/>
        <end position="286"/>
    </location>
</feature>
<keyword evidence="1" id="KW-1133">Transmembrane helix</keyword>
<evidence type="ECO:0000256" key="1">
    <source>
        <dbReference type="SAM" id="Phobius"/>
    </source>
</evidence>
<organism evidence="3 4">
    <name type="scientific">Niabella yanshanensis</name>
    <dbReference type="NCBI Taxonomy" id="577386"/>
    <lineage>
        <taxon>Bacteria</taxon>
        <taxon>Pseudomonadati</taxon>
        <taxon>Bacteroidota</taxon>
        <taxon>Chitinophagia</taxon>
        <taxon>Chitinophagales</taxon>
        <taxon>Chitinophagaceae</taxon>
        <taxon>Niabella</taxon>
    </lineage>
</organism>
<gene>
    <name evidence="3" type="ORF">U0035_14030</name>
</gene>
<dbReference type="InterPro" id="IPR012373">
    <property type="entry name" value="Ferrdict_sens_TM"/>
</dbReference>
<evidence type="ECO:0000259" key="2">
    <source>
        <dbReference type="Pfam" id="PF04773"/>
    </source>
</evidence>
<dbReference type="Pfam" id="PF04773">
    <property type="entry name" value="FecR"/>
    <property type="match status" value="1"/>
</dbReference>
<name>A0ABZ0W0T5_9BACT</name>
<proteinExistence type="predicted"/>
<dbReference type="InterPro" id="IPR006860">
    <property type="entry name" value="FecR"/>
</dbReference>
<keyword evidence="1" id="KW-0812">Transmembrane</keyword>
<feature type="transmembrane region" description="Helical" evidence="1">
    <location>
        <begin position="94"/>
        <end position="115"/>
    </location>
</feature>
<reference evidence="3 4" key="1">
    <citation type="submission" date="2023-12" db="EMBL/GenBank/DDBJ databases">
        <title>Genome sequencing and assembly of bacterial species from a model synthetic community.</title>
        <authorList>
            <person name="Hogle S.L."/>
        </authorList>
    </citation>
    <scope>NUCLEOTIDE SEQUENCE [LARGE SCALE GENOMIC DNA]</scope>
    <source>
        <strain evidence="3 4">HAMBI_3031</strain>
    </source>
</reference>
<dbReference type="Gene3D" id="2.60.120.1440">
    <property type="match status" value="1"/>
</dbReference>
<dbReference type="PANTHER" id="PTHR30273">
    <property type="entry name" value="PERIPLASMIC SIGNAL SENSOR AND SIGMA FACTOR ACTIVATOR FECR-RELATED"/>
    <property type="match status" value="1"/>
</dbReference>
<keyword evidence="1" id="KW-0472">Membrane</keyword>
<evidence type="ECO:0000313" key="3">
    <source>
        <dbReference type="EMBL" id="WQD36786.1"/>
    </source>
</evidence>
<dbReference type="EMBL" id="CP139960">
    <property type="protein sequence ID" value="WQD36786.1"/>
    <property type="molecule type" value="Genomic_DNA"/>
</dbReference>
<dbReference type="Proteomes" id="UP001325680">
    <property type="component" value="Chromosome"/>
</dbReference>
<keyword evidence="4" id="KW-1185">Reference proteome</keyword>
<dbReference type="RefSeq" id="WP_114790394.1">
    <property type="nucleotide sequence ID" value="NZ_CP139960.1"/>
</dbReference>
<sequence length="429" mass="48810">MNPDVKLKELVDKWRKGCITPEEQVELMLLCDLYSDDELYELSMPDSTDLDSSVFEVDTLAYTEAQAMAAGVIKQYNKERATRMMRQARNRKKWLGVAASLILIAISGVILSEYFKEKRYNAYCGIINENTEIPTDNFSATLQAGGQSFKLSAKDTGVLKRYRNMQLYNQPGKITYRPIAKAGRNDRSQETQEISTGAQQQYLVQLPNLVLLRMNAQTKIQLQPDTIPGAFRAKLLQGSLYVKVPAQEKEFIIETVLNSTKTKNSDFVLHHSGNSVQIAVVRGAVQTQYSSQKGINLVAEDISALYKVKSVFSTKDTIMTQHNMDINLLLAWTKISREYKEVPLRYFIEEIGIWYGLKFEKTECLPNKNIDAKICYKAPLAEFLSILERNDIKVYHTPQGSYAFCEPEPLKLKAETRLPVIAMNNIKKR</sequence>
<evidence type="ECO:0000313" key="4">
    <source>
        <dbReference type="Proteomes" id="UP001325680"/>
    </source>
</evidence>